<keyword evidence="3 12" id="KW-0378">Hydrolase</keyword>
<evidence type="ECO:0000256" key="2">
    <source>
        <dbReference type="ARBA" id="ARBA00022741"/>
    </source>
</evidence>
<dbReference type="GO" id="GO:0003677">
    <property type="term" value="F:DNA binding"/>
    <property type="evidence" value="ECO:0007669"/>
    <property type="project" value="UniProtKB-KW"/>
</dbReference>
<dbReference type="GO" id="GO:0000725">
    <property type="term" value="P:recombinational repair"/>
    <property type="evidence" value="ECO:0007669"/>
    <property type="project" value="TreeGrafter"/>
</dbReference>
<dbReference type="InterPro" id="IPR027417">
    <property type="entry name" value="P-loop_NTPase"/>
</dbReference>
<comment type="caution">
    <text evidence="15">The sequence shown here is derived from an EMBL/GenBank/DDBJ whole genome shotgun (WGS) entry which is preliminary data.</text>
</comment>
<dbReference type="PANTHER" id="PTHR11070:SF2">
    <property type="entry name" value="ATP-DEPENDENT DNA HELICASE SRS2"/>
    <property type="match status" value="1"/>
</dbReference>
<accession>A0A7K1RNZ4</accession>
<comment type="catalytic activity">
    <reaction evidence="11">
        <text>ATP + H2O = ADP + phosphate + H(+)</text>
        <dbReference type="Rhea" id="RHEA:13065"/>
        <dbReference type="ChEBI" id="CHEBI:15377"/>
        <dbReference type="ChEBI" id="CHEBI:15378"/>
        <dbReference type="ChEBI" id="CHEBI:30616"/>
        <dbReference type="ChEBI" id="CHEBI:43474"/>
        <dbReference type="ChEBI" id="CHEBI:456216"/>
        <dbReference type="EC" id="5.6.2.4"/>
    </reaction>
</comment>
<keyword evidence="6" id="KW-0238">DNA-binding</keyword>
<dbReference type="SUPFAM" id="SSF52540">
    <property type="entry name" value="P-loop containing nucleoside triphosphate hydrolases"/>
    <property type="match status" value="1"/>
</dbReference>
<dbReference type="PANTHER" id="PTHR11070">
    <property type="entry name" value="UVRD / RECB / PCRA DNA HELICASE FAMILY MEMBER"/>
    <property type="match status" value="1"/>
</dbReference>
<dbReference type="Gene3D" id="1.10.486.10">
    <property type="entry name" value="PCRA, domain 4"/>
    <property type="match status" value="1"/>
</dbReference>
<dbReference type="Pfam" id="PF00580">
    <property type="entry name" value="UvrD-helicase"/>
    <property type="match status" value="1"/>
</dbReference>
<proteinExistence type="inferred from homology"/>
<protein>
    <recommendedName>
        <fullName evidence="9">DNA 3'-5' helicase</fullName>
        <ecNumber evidence="9">5.6.2.4</ecNumber>
    </recommendedName>
    <alternativeName>
        <fullName evidence="10">DNA 3'-5' helicase II</fullName>
    </alternativeName>
</protein>
<dbReference type="Proteomes" id="UP000440716">
    <property type="component" value="Unassembled WGS sequence"/>
</dbReference>
<evidence type="ECO:0000256" key="1">
    <source>
        <dbReference type="ARBA" id="ARBA00009922"/>
    </source>
</evidence>
<evidence type="ECO:0000256" key="9">
    <source>
        <dbReference type="ARBA" id="ARBA00034808"/>
    </source>
</evidence>
<name>A0A7K1RNZ4_AGRVI</name>
<dbReference type="InterPro" id="IPR014017">
    <property type="entry name" value="DNA_helicase_UvrD-like_C"/>
</dbReference>
<dbReference type="GO" id="GO:0043138">
    <property type="term" value="F:3'-5' DNA helicase activity"/>
    <property type="evidence" value="ECO:0007669"/>
    <property type="project" value="UniProtKB-EC"/>
</dbReference>
<organism evidence="15 17">
    <name type="scientific">Agrobacterium vitis</name>
    <name type="common">Rhizobium vitis</name>
    <dbReference type="NCBI Taxonomy" id="373"/>
    <lineage>
        <taxon>Bacteria</taxon>
        <taxon>Pseudomonadati</taxon>
        <taxon>Pseudomonadota</taxon>
        <taxon>Alphaproteobacteria</taxon>
        <taxon>Hyphomicrobiales</taxon>
        <taxon>Rhizobiaceae</taxon>
        <taxon>Rhizobium/Agrobacterium group</taxon>
        <taxon>Agrobacterium</taxon>
    </lineage>
</organism>
<dbReference type="EC" id="5.6.2.4" evidence="9"/>
<evidence type="ECO:0000259" key="13">
    <source>
        <dbReference type="PROSITE" id="PS51198"/>
    </source>
</evidence>
<dbReference type="InterPro" id="IPR014016">
    <property type="entry name" value="UvrD-like_ATP-bd"/>
</dbReference>
<dbReference type="InterPro" id="IPR013986">
    <property type="entry name" value="DExx_box_DNA_helicase_dom_sf"/>
</dbReference>
<dbReference type="RefSeq" id="WP_070167309.1">
    <property type="nucleotide sequence ID" value="NZ_JABAEJ010000018.1"/>
</dbReference>
<evidence type="ECO:0000256" key="6">
    <source>
        <dbReference type="ARBA" id="ARBA00023125"/>
    </source>
</evidence>
<dbReference type="GO" id="GO:0016787">
    <property type="term" value="F:hydrolase activity"/>
    <property type="evidence" value="ECO:0007669"/>
    <property type="project" value="UniProtKB-UniRule"/>
</dbReference>
<evidence type="ECO:0000313" key="14">
    <source>
        <dbReference type="EMBL" id="MUP07669.1"/>
    </source>
</evidence>
<evidence type="ECO:0000256" key="5">
    <source>
        <dbReference type="ARBA" id="ARBA00022840"/>
    </source>
</evidence>
<dbReference type="AlphaFoldDB" id="A0A7K1RNZ4"/>
<evidence type="ECO:0000313" key="16">
    <source>
        <dbReference type="Proteomes" id="UP000175993"/>
    </source>
</evidence>
<evidence type="ECO:0000256" key="12">
    <source>
        <dbReference type="PROSITE-ProRule" id="PRU00560"/>
    </source>
</evidence>
<dbReference type="Gene3D" id="1.10.10.160">
    <property type="match status" value="1"/>
</dbReference>
<evidence type="ECO:0000256" key="3">
    <source>
        <dbReference type="ARBA" id="ARBA00022801"/>
    </source>
</evidence>
<dbReference type="InterPro" id="IPR000212">
    <property type="entry name" value="DNA_helicase_UvrD/REP"/>
</dbReference>
<feature type="binding site" evidence="12">
    <location>
        <begin position="21"/>
        <end position="28"/>
    </location>
    <ligand>
        <name>ATP</name>
        <dbReference type="ChEBI" id="CHEBI:30616"/>
    </ligand>
</feature>
<reference evidence="14 16" key="1">
    <citation type="submission" date="2019-11" db="EMBL/GenBank/DDBJ databases">
        <title>Whole-genome sequencing of Allorhizobium vitis.</title>
        <authorList>
            <person name="Gan H.M."/>
            <person name="Savka M.A."/>
        </authorList>
    </citation>
    <scope>NUCLEOTIDE SEQUENCE [LARGE SCALE GENOMIC DNA]</scope>
    <source>
        <strain evidence="14 16">AB4</strain>
    </source>
</reference>
<gene>
    <name evidence="14" type="ORF">BBI04_023040</name>
    <name evidence="15" type="ORF">GOZ88_26210</name>
</gene>
<evidence type="ECO:0000256" key="4">
    <source>
        <dbReference type="ARBA" id="ARBA00022806"/>
    </source>
</evidence>
<feature type="domain" description="UvrD-like helicase ATP-binding" evidence="13">
    <location>
        <begin position="1"/>
        <end position="278"/>
    </location>
</feature>
<reference evidence="15 17" key="2">
    <citation type="submission" date="2019-12" db="EMBL/GenBank/DDBJ databases">
        <title>Whole-genome sequencing of Allorhizobium vitis.</title>
        <authorList>
            <person name="Gan H.M."/>
            <person name="Szegedi E."/>
            <person name="Burr T."/>
            <person name="Savka M.A."/>
        </authorList>
    </citation>
    <scope>NUCLEOTIDE SEQUENCE [LARGE SCALE GENOMIC DNA]</scope>
    <source>
        <strain evidence="15 17">CG415</strain>
    </source>
</reference>
<sequence length="587" mass="65711">MKLTPQQQLALDHPGNLLLKACPGSGKTRTIVARLVKEVEEVRGTPFAVACITYTNAAVNEIDARVAAHLMPDSQTNYIVSTIHSFCLHHILRPFASRVTGFSGTMKVLTSERAEFVEIADLAAEMVGRYDLRFEDYVRFGGIGLDASGRYIGSALEDDMIALAAPHFMRLAAERGFIDFASILYHSYCLLRDDREVSRSVATKFRSFLIDEFQDTTEIQVEILRLLHQEKRSKFFLVGDPAQSIFGFAGARPELIDPFADEIGAKRDLSLSWNFRSSPAVVEHAERLFPRNPAMTSEGEAKNCAEPVHLVSTGKVFDAITDEFLPAIERMKLPLGRSAILAKSWNALYPISRGLRDYGIRVVGPGARPYRRSRLFASLAEQLGAAITDEHLYNIRQLERATFNAIQDASGESRFDVYGFDGRRTMVALLRIAKDLARSLDGVEWLDATAQEVGRVLVKDQWLPPKHEADFFASVREMVSDMRHNNIDVDNLSIDDLGMFASPDKALRLMTIHESKGREFAAVAVIGLREGSMPHFKARTPEAVDAERRQFYVAVTRAERLLMYVYDRDRFGNPPSRFLGEEGVGLV</sequence>
<evidence type="ECO:0000256" key="10">
    <source>
        <dbReference type="ARBA" id="ARBA00034923"/>
    </source>
</evidence>
<keyword evidence="2 12" id="KW-0547">Nucleotide-binding</keyword>
<dbReference type="Gene3D" id="3.40.50.300">
    <property type="entry name" value="P-loop containing nucleotide triphosphate hydrolases"/>
    <property type="match status" value="2"/>
</dbReference>
<dbReference type="CDD" id="cd17932">
    <property type="entry name" value="DEXQc_UvrD"/>
    <property type="match status" value="1"/>
</dbReference>
<dbReference type="Proteomes" id="UP000175993">
    <property type="component" value="Unassembled WGS sequence"/>
</dbReference>
<dbReference type="EMBL" id="WPHU01000027">
    <property type="protein sequence ID" value="MVA59582.1"/>
    <property type="molecule type" value="Genomic_DNA"/>
</dbReference>
<dbReference type="Pfam" id="PF13361">
    <property type="entry name" value="UvrD_C"/>
    <property type="match status" value="1"/>
</dbReference>
<keyword evidence="4 12" id="KW-0347">Helicase</keyword>
<comment type="similarity">
    <text evidence="1">Belongs to the helicase family. UvrD subfamily.</text>
</comment>
<dbReference type="PROSITE" id="PS51198">
    <property type="entry name" value="UVRD_HELICASE_ATP_BIND"/>
    <property type="match status" value="1"/>
</dbReference>
<evidence type="ECO:0000256" key="11">
    <source>
        <dbReference type="ARBA" id="ARBA00048988"/>
    </source>
</evidence>
<dbReference type="GO" id="GO:0005524">
    <property type="term" value="F:ATP binding"/>
    <property type="evidence" value="ECO:0007669"/>
    <property type="project" value="UniProtKB-UniRule"/>
</dbReference>
<evidence type="ECO:0000256" key="7">
    <source>
        <dbReference type="ARBA" id="ARBA00023235"/>
    </source>
</evidence>
<keyword evidence="5 12" id="KW-0067">ATP-binding</keyword>
<evidence type="ECO:0000313" key="17">
    <source>
        <dbReference type="Proteomes" id="UP000440716"/>
    </source>
</evidence>
<keyword evidence="7" id="KW-0413">Isomerase</keyword>
<comment type="catalytic activity">
    <reaction evidence="8">
        <text>Couples ATP hydrolysis with the unwinding of duplex DNA by translocating in the 3'-5' direction.</text>
        <dbReference type="EC" id="5.6.2.4"/>
    </reaction>
</comment>
<dbReference type="EMBL" id="MBEV02000017">
    <property type="protein sequence ID" value="MUP07669.1"/>
    <property type="molecule type" value="Genomic_DNA"/>
</dbReference>
<evidence type="ECO:0000256" key="8">
    <source>
        <dbReference type="ARBA" id="ARBA00034617"/>
    </source>
</evidence>
<evidence type="ECO:0000313" key="15">
    <source>
        <dbReference type="EMBL" id="MVA59582.1"/>
    </source>
</evidence>